<dbReference type="Proteomes" id="UP000798662">
    <property type="component" value="Chromosome 1"/>
</dbReference>
<name>A0ACC3BPZ6_PYRYE</name>
<dbReference type="EMBL" id="CM020618">
    <property type="protein sequence ID" value="KAK1860044.1"/>
    <property type="molecule type" value="Genomic_DNA"/>
</dbReference>
<organism evidence="1 2">
    <name type="scientific">Pyropia yezoensis</name>
    <name type="common">Susabi-nori</name>
    <name type="synonym">Porphyra yezoensis</name>
    <dbReference type="NCBI Taxonomy" id="2788"/>
    <lineage>
        <taxon>Eukaryota</taxon>
        <taxon>Rhodophyta</taxon>
        <taxon>Bangiophyceae</taxon>
        <taxon>Bangiales</taxon>
        <taxon>Bangiaceae</taxon>
        <taxon>Pyropia</taxon>
    </lineage>
</organism>
<gene>
    <name evidence="1" type="ORF">I4F81_002636</name>
</gene>
<proteinExistence type="predicted"/>
<comment type="caution">
    <text evidence="1">The sequence shown here is derived from an EMBL/GenBank/DDBJ whole genome shotgun (WGS) entry which is preliminary data.</text>
</comment>
<evidence type="ECO:0000313" key="2">
    <source>
        <dbReference type="Proteomes" id="UP000798662"/>
    </source>
</evidence>
<accession>A0ACC3BPZ6</accession>
<evidence type="ECO:0000313" key="1">
    <source>
        <dbReference type="EMBL" id="KAK1860044.1"/>
    </source>
</evidence>
<protein>
    <submittedName>
        <fullName evidence="1">Uncharacterized protein</fullName>
    </submittedName>
</protein>
<reference evidence="1" key="1">
    <citation type="submission" date="2019-11" db="EMBL/GenBank/DDBJ databases">
        <title>Nori genome reveals adaptations in red seaweeds to the harsh intertidal environment.</title>
        <authorList>
            <person name="Wang D."/>
            <person name="Mao Y."/>
        </authorList>
    </citation>
    <scope>NUCLEOTIDE SEQUENCE</scope>
    <source>
        <tissue evidence="1">Gametophyte</tissue>
    </source>
</reference>
<keyword evidence="2" id="KW-1185">Reference proteome</keyword>
<sequence length="551" mass="57363">MISIHPPPPKPTRWEASAAVGMRRSGWPPAMVPRPVAAVVAMVVAAAAVVTVTAPHSAAADTTFFDATAASGIPTTRQLSYGGPVVAPLANSLGPYDLILPNHDSQLVWYYTNDGTGSFTRGPNLLPSLEDVHGLAVGDADLDGLPEVLLTRGGANGELPAAVELLSLRGGSFLNVTTPAGLRSPRRRGRAPRFTDVNGDGTPDVLVINFKGTTLGGDPVLDGGNLQLAFANGVGGRHTPVADAAGLGDLPVERVLVTDLDGDGLPELIMFPFFRIYTAAGGGEVRFVEEPRWLNRIGRGKVAPAFAVAALDYDNDGWTDLYIARGDQPDMLLRNDGAGRFIDVSVLSGIPQGGDNQGVTVGDLDNDGWEDIFVVRHEAPREPDYILWNNGGDGTFTVSTTHGATTTPDNGRGDNAIAADLTGDGALDLVVANGDFTFAALAGSWSLYRNARTGGAATNHFLGVRVGRSPSTNACNMGATVTIVDGAGRLQRRRIGTSGSTFSASLLNVAHFGLGASPVDVRLVAVRWPGGELFTATGVAVDQVLTYADTG</sequence>